<sequence>MDNCGDSSDQSPWPPANCRGPSPLPNQTGSTDDDTSEPLTPSPTLETTGSLQTAAQRSLPAGWDTAQQNLEESQFRGMALASSLLLASTGLLMGLLWCCCSPSRPVWKPWAISLSLKCGAACNICYLCPARVAPGGLWPSQPASQHQGDP</sequence>
<feature type="compositionally biased region" description="Polar residues" evidence="1">
    <location>
        <begin position="1"/>
        <end position="11"/>
    </location>
</feature>
<evidence type="ECO:0000313" key="2">
    <source>
        <dbReference type="Ensembl" id="ENSCCNP00000008866.1"/>
    </source>
</evidence>
<dbReference type="PANTHER" id="PTHR24652">
    <property type="entry name" value="LOW-DENSITY LIPOPROTEIN RECEPTOR CLASS A DOMAIN-CONTAINING PROTEIN 2"/>
    <property type="match status" value="1"/>
</dbReference>
<protein>
    <submittedName>
        <fullName evidence="2">Uncharacterized protein</fullName>
    </submittedName>
</protein>
<reference evidence="2" key="1">
    <citation type="submission" date="2023-09" db="UniProtKB">
        <authorList>
            <consortium name="Ensembl"/>
        </authorList>
    </citation>
    <scope>IDENTIFICATION</scope>
</reference>
<dbReference type="InterPro" id="IPR042333">
    <property type="entry name" value="LRAD2/Mig-13-like"/>
</dbReference>
<feature type="compositionally biased region" description="Low complexity" evidence="1">
    <location>
        <begin position="37"/>
        <end position="48"/>
    </location>
</feature>
<name>A0A8C0ZPM2_CASCN</name>
<dbReference type="AlphaFoldDB" id="A0A8C0ZPM2"/>
<dbReference type="Ensembl" id="ENSCCNT00000011680.1">
    <property type="protein sequence ID" value="ENSCCNP00000008866.1"/>
    <property type="gene ID" value="ENSCCNG00000009366.1"/>
</dbReference>
<proteinExistence type="predicted"/>
<accession>A0A8C0ZPM2</accession>
<feature type="region of interest" description="Disordered" evidence="1">
    <location>
        <begin position="1"/>
        <end position="53"/>
    </location>
</feature>
<dbReference type="PANTHER" id="PTHR24652:SF67">
    <property type="entry name" value="LOW-DENSITY LIPOPROTEIN RECEPTOR CLASS A DOMAIN-CONTAINING PROTEIN 2"/>
    <property type="match status" value="1"/>
</dbReference>
<evidence type="ECO:0000256" key="1">
    <source>
        <dbReference type="SAM" id="MobiDB-lite"/>
    </source>
</evidence>
<organism evidence="2">
    <name type="scientific">Castor canadensis</name>
    <name type="common">American beaver</name>
    <dbReference type="NCBI Taxonomy" id="51338"/>
    <lineage>
        <taxon>Eukaryota</taxon>
        <taxon>Metazoa</taxon>
        <taxon>Chordata</taxon>
        <taxon>Craniata</taxon>
        <taxon>Vertebrata</taxon>
        <taxon>Euteleostomi</taxon>
        <taxon>Mammalia</taxon>
        <taxon>Eutheria</taxon>
        <taxon>Euarchontoglires</taxon>
        <taxon>Glires</taxon>
        <taxon>Rodentia</taxon>
        <taxon>Castorimorpha</taxon>
        <taxon>Castoridae</taxon>
        <taxon>Castor</taxon>
    </lineage>
</organism>